<dbReference type="Gene3D" id="2.120.10.30">
    <property type="entry name" value="TolB, C-terminal domain"/>
    <property type="match status" value="1"/>
</dbReference>
<dbReference type="InterPro" id="IPR015919">
    <property type="entry name" value="Cadherin-like_sf"/>
</dbReference>
<dbReference type="GO" id="GO:0005509">
    <property type="term" value="F:calcium ion binding"/>
    <property type="evidence" value="ECO:0007669"/>
    <property type="project" value="InterPro"/>
</dbReference>
<keyword evidence="2" id="KW-0472">Membrane</keyword>
<dbReference type="AlphaFoldDB" id="A0A7Y4JTB9"/>
<evidence type="ECO:0000259" key="4">
    <source>
        <dbReference type="Pfam" id="PF07995"/>
    </source>
</evidence>
<evidence type="ECO:0000313" key="5">
    <source>
        <dbReference type="EMBL" id="NOK10789.1"/>
    </source>
</evidence>
<dbReference type="InterPro" id="IPR011042">
    <property type="entry name" value="6-blade_b-propeller_TolB-like"/>
</dbReference>
<evidence type="ECO:0000256" key="1">
    <source>
        <dbReference type="SAM" id="MobiDB-lite"/>
    </source>
</evidence>
<dbReference type="PANTHER" id="PTHR19328:SF75">
    <property type="entry name" value="ALDOSE SUGAR DEHYDROGENASE YLII"/>
    <property type="match status" value="1"/>
</dbReference>
<dbReference type="SUPFAM" id="SSF49313">
    <property type="entry name" value="Cadherin-like"/>
    <property type="match status" value="1"/>
</dbReference>
<dbReference type="Pfam" id="PF07995">
    <property type="entry name" value="GSDH"/>
    <property type="match status" value="1"/>
</dbReference>
<sequence length="843" mass="88514">MRPVPLLIVFACLAAVTAQAQIRLPPPPFGTYGVETSQFFYNGEDLQASGLVWAPDGSNRLFLVLKGGKVRVIQNGELLPTPFIDEEVAADGEQGLQSLVFDPDFATNHYVYVFASQPNIDVGGVTRFVAQILRFTEVGGVGVDRTVIVDNIPSSWNHNGGGMDFGPDGLLYFGVGDRGTLEGGNDDLTLLSSKIHRVHKDGTIPTDNPFYDGEGPNNDLIWARGFRNPFRIRFEPGTGKLYANVAGNIAEQIFRVGPGDHAGWWTYENNQPAGYLPPLVTYTPGMWENYQFTATGAVRKDGVATFTVEGDQPVSSLRKGKKVHLREVLDPSFNGEAFITGFPTPWSFTVAQPGPDAVSGGGGLKTDPMGDAVVGGAFLTSPLFPAEFQGNYIFADYKGNVFRTVLAADGTVDKVDFMVNFSGRELFTDVAMGPDGALYVLSLWGTVYRVTPLPPGQGVIVSTHDLSIPEGGSKTLMVSLAMPPPSPTYVSIERREEDSDIRVTVGQYLLFDAANWSVPQFVTLTAEQDSDADIDHSTFFITMDQGFPEGVPGAEIHVRTEEDEVQSLQLSASTLELEEGTEGTFTMALAYAPTAPVTVTVTRTSGSEDVSVTAGATLTFAPEDGTASKTVTVATSQDADGDDDVAVLTVSAPGLDAKTVTVTAKDVAAVPVITSTPAMEATVGEPYAYTVTATGRPAPALTLDQGPQGMTLAPASGLLSWTPQAEATVTVSVRASNGVTPAAVQTFQVVVRLPAAADAGAGLDGGEVLDAGSDVDAGAEADAGPLVDAGTGSDAGSTKDGGSVTDGGKGYSGGCSAGATALPGVLGWWLLAGLVWKPRRARR</sequence>
<feature type="signal peptide" evidence="3">
    <location>
        <begin position="1"/>
        <end position="20"/>
    </location>
</feature>
<dbReference type="Gene3D" id="2.60.40.10">
    <property type="entry name" value="Immunoglobulins"/>
    <property type="match status" value="1"/>
</dbReference>
<dbReference type="RefSeq" id="WP_171415624.1">
    <property type="nucleotide sequence ID" value="NZ_JABFJW010000123.1"/>
</dbReference>
<keyword evidence="2" id="KW-0812">Transmembrane</keyword>
<comment type="caution">
    <text evidence="5">The sequence shown here is derived from an EMBL/GenBank/DDBJ whole genome shotgun (WGS) entry which is preliminary data.</text>
</comment>
<evidence type="ECO:0000256" key="3">
    <source>
        <dbReference type="SAM" id="SignalP"/>
    </source>
</evidence>
<dbReference type="EMBL" id="JABFJW010000123">
    <property type="protein sequence ID" value="NOK10789.1"/>
    <property type="molecule type" value="Genomic_DNA"/>
</dbReference>
<dbReference type="Proteomes" id="UP000528460">
    <property type="component" value="Unassembled WGS sequence"/>
</dbReference>
<protein>
    <recommendedName>
        <fullName evidence="4">Glucose/Sorbosone dehydrogenase domain-containing protein</fullName>
    </recommendedName>
</protein>
<dbReference type="InterPro" id="IPR012938">
    <property type="entry name" value="Glc/Sorbosone_DH"/>
</dbReference>
<evidence type="ECO:0000256" key="2">
    <source>
        <dbReference type="SAM" id="Phobius"/>
    </source>
</evidence>
<evidence type="ECO:0000313" key="6">
    <source>
        <dbReference type="Proteomes" id="UP000528460"/>
    </source>
</evidence>
<dbReference type="Pfam" id="PF05345">
    <property type="entry name" value="He_PIG"/>
    <property type="match status" value="1"/>
</dbReference>
<gene>
    <name evidence="5" type="ORF">HNS30_17265</name>
</gene>
<feature type="chain" id="PRO_5030811582" description="Glucose/Sorbosone dehydrogenase domain-containing protein" evidence="3">
    <location>
        <begin position="21"/>
        <end position="843"/>
    </location>
</feature>
<keyword evidence="3" id="KW-0732">Signal</keyword>
<dbReference type="InterPro" id="IPR011041">
    <property type="entry name" value="Quinoprot_gluc/sorb_DH_b-prop"/>
</dbReference>
<keyword evidence="2" id="KW-1133">Transmembrane helix</keyword>
<feature type="transmembrane region" description="Helical" evidence="2">
    <location>
        <begin position="817"/>
        <end position="836"/>
    </location>
</feature>
<organism evidence="5 6">
    <name type="scientific">Corallococcus exercitus</name>
    <dbReference type="NCBI Taxonomy" id="2316736"/>
    <lineage>
        <taxon>Bacteria</taxon>
        <taxon>Pseudomonadati</taxon>
        <taxon>Myxococcota</taxon>
        <taxon>Myxococcia</taxon>
        <taxon>Myxococcales</taxon>
        <taxon>Cystobacterineae</taxon>
        <taxon>Myxococcaceae</taxon>
        <taxon>Corallococcus</taxon>
    </lineage>
</organism>
<feature type="region of interest" description="Disordered" evidence="1">
    <location>
        <begin position="776"/>
        <end position="804"/>
    </location>
</feature>
<proteinExistence type="predicted"/>
<dbReference type="PANTHER" id="PTHR19328">
    <property type="entry name" value="HEDGEHOG-INTERACTING PROTEIN"/>
    <property type="match status" value="1"/>
</dbReference>
<feature type="domain" description="Glucose/Sorbosone dehydrogenase" evidence="4">
    <location>
        <begin position="50"/>
        <end position="267"/>
    </location>
</feature>
<reference evidence="5 6" key="1">
    <citation type="submission" date="2020-05" db="EMBL/GenBank/DDBJ databases">
        <authorList>
            <person name="Whitworth D."/>
        </authorList>
    </citation>
    <scope>NUCLEOTIDE SEQUENCE [LARGE SCALE GENOMIC DNA]</scope>
    <source>
        <strain evidence="5 6">CA046A</strain>
    </source>
</reference>
<dbReference type="SUPFAM" id="SSF50952">
    <property type="entry name" value="Soluble quinoprotein glucose dehydrogenase"/>
    <property type="match status" value="1"/>
</dbReference>
<dbReference type="GO" id="GO:0016020">
    <property type="term" value="C:membrane"/>
    <property type="evidence" value="ECO:0007669"/>
    <property type="project" value="InterPro"/>
</dbReference>
<name>A0A7Y4JTB9_9BACT</name>
<accession>A0A7Y4JTB9</accession>
<dbReference type="InterPro" id="IPR013783">
    <property type="entry name" value="Ig-like_fold"/>
</dbReference>